<evidence type="ECO:0000256" key="5">
    <source>
        <dbReference type="ARBA" id="ARBA00023237"/>
    </source>
</evidence>
<keyword evidence="10" id="KW-1185">Reference proteome</keyword>
<evidence type="ECO:0000313" key="10">
    <source>
        <dbReference type="Proteomes" id="UP000198510"/>
    </source>
</evidence>
<dbReference type="Proteomes" id="UP000198510">
    <property type="component" value="Unassembled WGS sequence"/>
</dbReference>
<evidence type="ECO:0000256" key="3">
    <source>
        <dbReference type="ARBA" id="ARBA00022729"/>
    </source>
</evidence>
<dbReference type="OrthoDB" id="636214at2"/>
<dbReference type="EMBL" id="FNFO01000004">
    <property type="protein sequence ID" value="SDK98977.1"/>
    <property type="molecule type" value="Genomic_DNA"/>
</dbReference>
<keyword evidence="4" id="KW-0472">Membrane</keyword>
<comment type="similarity">
    <text evidence="2">Belongs to the SusD family.</text>
</comment>
<dbReference type="STRING" id="1075417.SAMN05421823_10481"/>
<dbReference type="AlphaFoldDB" id="A0A1G9GEB6"/>
<evidence type="ECO:0000256" key="1">
    <source>
        <dbReference type="ARBA" id="ARBA00004442"/>
    </source>
</evidence>
<feature type="domain" description="RagB/SusD" evidence="7">
    <location>
        <begin position="319"/>
        <end position="518"/>
    </location>
</feature>
<accession>A0A1G9GEB6</accession>
<dbReference type="InterPro" id="IPR012944">
    <property type="entry name" value="SusD_RagB_dom"/>
</dbReference>
<keyword evidence="5" id="KW-0998">Cell outer membrane</keyword>
<gene>
    <name evidence="9" type="ORF">SAMN05421823_10481</name>
</gene>
<dbReference type="Gene3D" id="1.25.40.390">
    <property type="match status" value="1"/>
</dbReference>
<dbReference type="SUPFAM" id="SSF48452">
    <property type="entry name" value="TPR-like"/>
    <property type="match status" value="1"/>
</dbReference>
<feature type="chain" id="PRO_5011455736" evidence="6">
    <location>
        <begin position="23"/>
        <end position="524"/>
    </location>
</feature>
<protein>
    <submittedName>
        <fullName evidence="9">Starch-binding associating with outer membrane</fullName>
    </submittedName>
</protein>
<dbReference type="Pfam" id="PF07980">
    <property type="entry name" value="SusD_RagB"/>
    <property type="match status" value="1"/>
</dbReference>
<comment type="subcellular location">
    <subcellularLocation>
        <location evidence="1">Cell outer membrane</location>
    </subcellularLocation>
</comment>
<evidence type="ECO:0000259" key="8">
    <source>
        <dbReference type="Pfam" id="PF14322"/>
    </source>
</evidence>
<keyword evidence="3 6" id="KW-0732">Signal</keyword>
<organism evidence="9 10">
    <name type="scientific">Catalinimonas alkaloidigena</name>
    <dbReference type="NCBI Taxonomy" id="1075417"/>
    <lineage>
        <taxon>Bacteria</taxon>
        <taxon>Pseudomonadati</taxon>
        <taxon>Bacteroidota</taxon>
        <taxon>Cytophagia</taxon>
        <taxon>Cytophagales</taxon>
        <taxon>Catalimonadaceae</taxon>
        <taxon>Catalinimonas</taxon>
    </lineage>
</organism>
<dbReference type="InterPro" id="IPR011990">
    <property type="entry name" value="TPR-like_helical_dom_sf"/>
</dbReference>
<evidence type="ECO:0000256" key="2">
    <source>
        <dbReference type="ARBA" id="ARBA00006275"/>
    </source>
</evidence>
<feature type="domain" description="SusD-like N-terminal" evidence="8">
    <location>
        <begin position="46"/>
        <end position="226"/>
    </location>
</feature>
<evidence type="ECO:0000256" key="4">
    <source>
        <dbReference type="ARBA" id="ARBA00023136"/>
    </source>
</evidence>
<feature type="signal peptide" evidence="6">
    <location>
        <begin position="1"/>
        <end position="22"/>
    </location>
</feature>
<name>A0A1G9GEB6_9BACT</name>
<dbReference type="CDD" id="cd08977">
    <property type="entry name" value="SusD"/>
    <property type="match status" value="1"/>
</dbReference>
<dbReference type="Pfam" id="PF14322">
    <property type="entry name" value="SusD-like_3"/>
    <property type="match status" value="1"/>
</dbReference>
<proteinExistence type="inferred from homology"/>
<dbReference type="GO" id="GO:0009279">
    <property type="term" value="C:cell outer membrane"/>
    <property type="evidence" value="ECO:0007669"/>
    <property type="project" value="UniProtKB-SubCell"/>
</dbReference>
<dbReference type="InterPro" id="IPR033985">
    <property type="entry name" value="SusD-like_N"/>
</dbReference>
<evidence type="ECO:0000259" key="7">
    <source>
        <dbReference type="Pfam" id="PF07980"/>
    </source>
</evidence>
<evidence type="ECO:0000313" key="9">
    <source>
        <dbReference type="EMBL" id="SDK98977.1"/>
    </source>
</evidence>
<sequence length="524" mass="59600">MIMKFHSFKYLAFLLLAGGLQMQCTDLTEDTFTFISPETFYRNADDLDKALIGVYDRYQQHYGRDARGYFLKLECLSEFGAPNRTKDNPHLYNVWSDVNNPSNTIDKWQDSYEIINAANVVLGRGESIEMDATLKARMFAEARFLRGLTYFHLVRLYGDVPIPQSFTQGLDGLEIPRKPVDDVYEYLIADLHYAAENLPVRSTYAANDVWRASQGAAQAMLGKVYLYRGSMTGNRADFEESKKYSGMVIASSEYALEEDFKNLWFWWNTSAKNGVESIFEIQMAHIKNESNTLHIDGGINVVDENLGSYMYHRYGPSFTAYNSYSDQDARKEGTFLTEVALSNGNTIRWVEADKGTYPGSEGWNSACPGNLKYFDRTSESATIKEPAANIYVMRYAEVLLNYAEAENELNGPTADAYEKLNQVRTRAQLDDLESGLSQEEFAAWVYQERGWEFIGEGQLYYDGIRTGRIADGVKAEVEYGVANELFLYTPLQFVPKKDFLWKIPTFDLNSNAELIQNPDNQSAG</sequence>
<reference evidence="9 10" key="1">
    <citation type="submission" date="2016-10" db="EMBL/GenBank/DDBJ databases">
        <authorList>
            <person name="de Groot N.N."/>
        </authorList>
    </citation>
    <scope>NUCLEOTIDE SEQUENCE [LARGE SCALE GENOMIC DNA]</scope>
    <source>
        <strain evidence="9 10">DSM 25186</strain>
    </source>
</reference>
<evidence type="ECO:0000256" key="6">
    <source>
        <dbReference type="SAM" id="SignalP"/>
    </source>
</evidence>